<organism evidence="1 2">
    <name type="scientific">Gossypium trilobum</name>
    <dbReference type="NCBI Taxonomy" id="34281"/>
    <lineage>
        <taxon>Eukaryota</taxon>
        <taxon>Viridiplantae</taxon>
        <taxon>Streptophyta</taxon>
        <taxon>Embryophyta</taxon>
        <taxon>Tracheophyta</taxon>
        <taxon>Spermatophyta</taxon>
        <taxon>Magnoliopsida</taxon>
        <taxon>eudicotyledons</taxon>
        <taxon>Gunneridae</taxon>
        <taxon>Pentapetalae</taxon>
        <taxon>rosids</taxon>
        <taxon>malvids</taxon>
        <taxon>Malvales</taxon>
        <taxon>Malvaceae</taxon>
        <taxon>Malvoideae</taxon>
        <taxon>Gossypium</taxon>
    </lineage>
</organism>
<name>A0A7J9EKL1_9ROSI</name>
<keyword evidence="2" id="KW-1185">Reference proteome</keyword>
<proteinExistence type="predicted"/>
<sequence>MGSHSPNPFNLLIVEPYVTNFWVRFRIIFKEVRSRWAGYETYFRSRGMIRLQ</sequence>
<accession>A0A7J9EKL1</accession>
<dbReference type="Proteomes" id="UP000593568">
    <property type="component" value="Unassembled WGS sequence"/>
</dbReference>
<evidence type="ECO:0000313" key="2">
    <source>
        <dbReference type="Proteomes" id="UP000593568"/>
    </source>
</evidence>
<evidence type="ECO:0000313" key="1">
    <source>
        <dbReference type="EMBL" id="MBA0773314.1"/>
    </source>
</evidence>
<reference evidence="1 2" key="1">
    <citation type="journal article" date="2019" name="Genome Biol. Evol.">
        <title>Insights into the evolution of the New World diploid cottons (Gossypium, subgenus Houzingenia) based on genome sequencing.</title>
        <authorList>
            <person name="Grover C.E."/>
            <person name="Arick M.A. 2nd"/>
            <person name="Thrash A."/>
            <person name="Conover J.L."/>
            <person name="Sanders W.S."/>
            <person name="Peterson D.G."/>
            <person name="Frelichowski J.E."/>
            <person name="Scheffler J.A."/>
            <person name="Scheffler B.E."/>
            <person name="Wendel J.F."/>
        </authorList>
    </citation>
    <scope>NUCLEOTIDE SEQUENCE [LARGE SCALE GENOMIC DNA]</scope>
    <source>
        <strain evidence="1">8</strain>
        <tissue evidence="1">Leaf</tissue>
    </source>
</reference>
<protein>
    <submittedName>
        <fullName evidence="1">Uncharacterized protein</fullName>
    </submittedName>
</protein>
<dbReference type="AlphaFoldDB" id="A0A7J9EKL1"/>
<gene>
    <name evidence="1" type="ORF">Gotri_008599</name>
</gene>
<comment type="caution">
    <text evidence="1">The sequence shown here is derived from an EMBL/GenBank/DDBJ whole genome shotgun (WGS) entry which is preliminary data.</text>
</comment>
<dbReference type="EMBL" id="JABEZW010000008">
    <property type="protein sequence ID" value="MBA0773314.1"/>
    <property type="molecule type" value="Genomic_DNA"/>
</dbReference>